<reference evidence="6 7" key="1">
    <citation type="submission" date="2017-01" db="EMBL/GenBank/DDBJ databases">
        <authorList>
            <person name="Mah S.A."/>
            <person name="Swanson W.J."/>
            <person name="Moy G.W."/>
            <person name="Vacquier V.D."/>
        </authorList>
    </citation>
    <scope>NUCLEOTIDE SEQUENCE [LARGE SCALE GENOMIC DNA]</scope>
    <source>
        <strain evidence="6 7">GSMNP</strain>
    </source>
</reference>
<dbReference type="InterPro" id="IPR016641">
    <property type="entry name" value="EGD2/NACA0like"/>
</dbReference>
<dbReference type="InterPro" id="IPR038187">
    <property type="entry name" value="NAC_A/B_dom_sf"/>
</dbReference>
<evidence type="ECO:0000256" key="4">
    <source>
        <dbReference type="SAM" id="MobiDB-lite"/>
    </source>
</evidence>
<protein>
    <recommendedName>
        <fullName evidence="2">Nascent polypeptide-associated complex subunit alpha</fullName>
    </recommendedName>
    <alternativeName>
        <fullName evidence="3">Alpha-NAC</fullName>
    </alternativeName>
</protein>
<dbReference type="OrthoDB" id="3169036at2759"/>
<proteinExistence type="inferred from homology"/>
<keyword evidence="7" id="KW-1185">Reference proteome</keyword>
<evidence type="ECO:0000313" key="6">
    <source>
        <dbReference type="EMBL" id="OMJ09881.1"/>
    </source>
</evidence>
<accession>A0A1R1X5H1</accession>
<feature type="compositionally biased region" description="Acidic residues" evidence="4">
    <location>
        <begin position="118"/>
        <end position="134"/>
    </location>
</feature>
<dbReference type="InterPro" id="IPR002715">
    <property type="entry name" value="Nas_poly-pep-assoc_cplx_dom"/>
</dbReference>
<feature type="region of interest" description="Disordered" evidence="4">
    <location>
        <begin position="89"/>
        <end position="134"/>
    </location>
</feature>
<gene>
    <name evidence="6" type="ORF">AYI70_g10669</name>
</gene>
<feature type="compositionally biased region" description="Low complexity" evidence="4">
    <location>
        <begin position="89"/>
        <end position="116"/>
    </location>
</feature>
<comment type="similarity">
    <text evidence="1">Belongs to the NAC-alpha family.</text>
</comment>
<evidence type="ECO:0000259" key="5">
    <source>
        <dbReference type="PROSITE" id="PS51151"/>
    </source>
</evidence>
<dbReference type="GO" id="GO:0005854">
    <property type="term" value="C:nascent polypeptide-associated complex"/>
    <property type="evidence" value="ECO:0007669"/>
    <property type="project" value="InterPro"/>
</dbReference>
<dbReference type="AlphaFoldDB" id="A0A1R1X5H1"/>
<dbReference type="CDD" id="cd22054">
    <property type="entry name" value="NAC_NACA"/>
    <property type="match status" value="1"/>
</dbReference>
<evidence type="ECO:0000256" key="1">
    <source>
        <dbReference type="ARBA" id="ARBA00009882"/>
    </source>
</evidence>
<dbReference type="CDD" id="cd14358">
    <property type="entry name" value="UBA_NAC_euk"/>
    <property type="match status" value="1"/>
</dbReference>
<dbReference type="PANTHER" id="PTHR21713">
    <property type="entry name" value="NASCENT POLYPEPTIDE ASSOCIATED COMPLEX ALPHA SUBUNIT-RELATED"/>
    <property type="match status" value="1"/>
</dbReference>
<dbReference type="STRING" id="133412.A0A1R1X5H1"/>
<dbReference type="Proteomes" id="UP000187283">
    <property type="component" value="Unassembled WGS sequence"/>
</dbReference>
<dbReference type="Gene3D" id="2.20.70.30">
    <property type="entry name" value="Nascent polypeptide-associated complex domain"/>
    <property type="match status" value="1"/>
</dbReference>
<dbReference type="EMBL" id="LSSN01005276">
    <property type="protein sequence ID" value="OMJ09881.1"/>
    <property type="molecule type" value="Genomic_DNA"/>
</dbReference>
<dbReference type="PROSITE" id="PS51151">
    <property type="entry name" value="NAC_AB"/>
    <property type="match status" value="1"/>
</dbReference>
<organism evidence="6 7">
    <name type="scientific">Smittium culicis</name>
    <dbReference type="NCBI Taxonomy" id="133412"/>
    <lineage>
        <taxon>Eukaryota</taxon>
        <taxon>Fungi</taxon>
        <taxon>Fungi incertae sedis</taxon>
        <taxon>Zoopagomycota</taxon>
        <taxon>Kickxellomycotina</taxon>
        <taxon>Harpellomycetes</taxon>
        <taxon>Harpellales</taxon>
        <taxon>Legeriomycetaceae</taxon>
        <taxon>Smittium</taxon>
    </lineage>
</organism>
<dbReference type="Gene3D" id="1.10.8.10">
    <property type="entry name" value="DNA helicase RuvA subunit, C-terminal domain"/>
    <property type="match status" value="1"/>
</dbReference>
<name>A0A1R1X5H1_9FUNG</name>
<evidence type="ECO:0000256" key="3">
    <source>
        <dbReference type="ARBA" id="ARBA00030300"/>
    </source>
</evidence>
<dbReference type="SMART" id="SM01407">
    <property type="entry name" value="NAC"/>
    <property type="match status" value="1"/>
</dbReference>
<dbReference type="InterPro" id="IPR044034">
    <property type="entry name" value="NAC-like_UBA"/>
</dbReference>
<feature type="domain" description="NAC-A/B" evidence="5">
    <location>
        <begin position="18"/>
        <end position="83"/>
    </location>
</feature>
<evidence type="ECO:0000313" key="7">
    <source>
        <dbReference type="Proteomes" id="UP000187283"/>
    </source>
</evidence>
<dbReference type="Pfam" id="PF19026">
    <property type="entry name" value="UBA_HYPK"/>
    <property type="match status" value="1"/>
</dbReference>
<sequence>MADAHSEAALNMAMKAGSKTEKKARKAMEKQGLEPFPGITRVTMRRARGGIFSINNPEVFKSSTSDTYIVFGEAKNDDAASRAQMEALQQMAMQAPQQQQPAASASAPTPAAAPATDSNEDDEPVDATGVSEDDINMVMKQANVSRSKAVKALKENDNDLVEAIMNLM</sequence>
<dbReference type="Pfam" id="PF01849">
    <property type="entry name" value="NAC"/>
    <property type="match status" value="1"/>
</dbReference>
<evidence type="ECO:0000256" key="2">
    <source>
        <dbReference type="ARBA" id="ARBA00014437"/>
    </source>
</evidence>
<comment type="caution">
    <text evidence="6">The sequence shown here is derived from an EMBL/GenBank/DDBJ whole genome shotgun (WGS) entry which is preliminary data.</text>
</comment>
<dbReference type="PIRSF" id="PIRSF015901">
    <property type="entry name" value="NAC_alpha"/>
    <property type="match status" value="1"/>
</dbReference>